<evidence type="ECO:0000256" key="6">
    <source>
        <dbReference type="SAM" id="Coils"/>
    </source>
</evidence>
<dbReference type="GO" id="GO:0030992">
    <property type="term" value="C:intraciliary transport particle B"/>
    <property type="evidence" value="ECO:0007669"/>
    <property type="project" value="TreeGrafter"/>
</dbReference>
<evidence type="ECO:0000256" key="1">
    <source>
        <dbReference type="ARBA" id="ARBA00004138"/>
    </source>
</evidence>
<dbReference type="GO" id="GO:0005794">
    <property type="term" value="C:Golgi apparatus"/>
    <property type="evidence" value="ECO:0007669"/>
    <property type="project" value="TreeGrafter"/>
</dbReference>
<keyword evidence="8" id="KW-1185">Reference proteome</keyword>
<dbReference type="OrthoDB" id="423881at2759"/>
<evidence type="ECO:0000256" key="2">
    <source>
        <dbReference type="ARBA" id="ARBA00009415"/>
    </source>
</evidence>
<reference evidence="7" key="1">
    <citation type="submission" date="2020-03" db="EMBL/GenBank/DDBJ databases">
        <authorList>
            <person name="Weist P."/>
        </authorList>
    </citation>
    <scope>NUCLEOTIDE SEQUENCE</scope>
</reference>
<organism evidence="7 8">
    <name type="scientific">Pleuronectes platessa</name>
    <name type="common">European plaice</name>
    <dbReference type="NCBI Taxonomy" id="8262"/>
    <lineage>
        <taxon>Eukaryota</taxon>
        <taxon>Metazoa</taxon>
        <taxon>Chordata</taxon>
        <taxon>Craniata</taxon>
        <taxon>Vertebrata</taxon>
        <taxon>Euteleostomi</taxon>
        <taxon>Actinopterygii</taxon>
        <taxon>Neopterygii</taxon>
        <taxon>Teleostei</taxon>
        <taxon>Neoteleostei</taxon>
        <taxon>Acanthomorphata</taxon>
        <taxon>Carangaria</taxon>
        <taxon>Pleuronectiformes</taxon>
        <taxon>Pleuronectoidei</taxon>
        <taxon>Pleuronectidae</taxon>
        <taxon>Pleuronectes</taxon>
    </lineage>
</organism>
<accession>A0A9N7V5U9</accession>
<evidence type="ECO:0000256" key="5">
    <source>
        <dbReference type="ARBA" id="ARBA00023273"/>
    </source>
</evidence>
<dbReference type="GO" id="GO:0042073">
    <property type="term" value="P:intraciliary transport"/>
    <property type="evidence" value="ECO:0007669"/>
    <property type="project" value="TreeGrafter"/>
</dbReference>
<proteinExistence type="inferred from homology"/>
<comment type="caution">
    <text evidence="7">The sequence shown here is derived from an EMBL/GenBank/DDBJ whole genome shotgun (WGS) entry which is preliminary data.</text>
</comment>
<dbReference type="GO" id="GO:0005929">
    <property type="term" value="C:cilium"/>
    <property type="evidence" value="ECO:0007669"/>
    <property type="project" value="UniProtKB-SubCell"/>
</dbReference>
<keyword evidence="6" id="KW-0175">Coiled coil</keyword>
<evidence type="ECO:0000256" key="4">
    <source>
        <dbReference type="ARBA" id="ARBA00023069"/>
    </source>
</evidence>
<protein>
    <recommendedName>
        <fullName evidence="3">Intraflagellar transport protein 57 homolog</fullName>
    </recommendedName>
</protein>
<dbReference type="PANTHER" id="PTHR16011:SF0">
    <property type="entry name" value="INTRAFLAGELLAR TRANSPORT PROTEIN 57 HOMOLOG"/>
    <property type="match status" value="1"/>
</dbReference>
<dbReference type="GO" id="GO:0005815">
    <property type="term" value="C:microtubule organizing center"/>
    <property type="evidence" value="ECO:0007669"/>
    <property type="project" value="TreeGrafter"/>
</dbReference>
<dbReference type="InterPro" id="IPR019530">
    <property type="entry name" value="Intra-flagellar_transport_57"/>
</dbReference>
<dbReference type="EMBL" id="CADEAL010002891">
    <property type="protein sequence ID" value="CAB1442665.1"/>
    <property type="molecule type" value="Genomic_DNA"/>
</dbReference>
<evidence type="ECO:0000313" key="8">
    <source>
        <dbReference type="Proteomes" id="UP001153269"/>
    </source>
</evidence>
<dbReference type="Proteomes" id="UP001153269">
    <property type="component" value="Unassembled WGS sequence"/>
</dbReference>
<comment type="similarity">
    <text evidence="2">Belongs to the IFT57 family.</text>
</comment>
<keyword evidence="5" id="KW-0966">Cell projection</keyword>
<feature type="coiled-coil region" evidence="6">
    <location>
        <begin position="265"/>
        <end position="352"/>
    </location>
</feature>
<comment type="subcellular location">
    <subcellularLocation>
        <location evidence="1">Cell projection</location>
        <location evidence="1">Cilium</location>
    </subcellularLocation>
</comment>
<keyword evidence="4" id="KW-0969">Cilium</keyword>
<sequence length="416" mass="47437">MAEYGRRGEEDERGPGAAHQVFVVMECLLEKLKLLSYEEEVLAKHNMKNLTRHYFVSSPYLDSNPGEQFYMFTIIAAWLINEAGRPFTEPQEYDEPNATVSNILAELRAFGVKVDFPPSKLKSGSGEFVCFVLDRLAEEALRRKGFSFKKPTYPTETTEEESVMEDDAELTLSKVEEMIEEPDDDDDEENMMDLEALKLRTAHTDAELSSKPDEILESTVDAAEWNLEVERVLPQLKVTVRTDNKDWRIHVDQMHQHRDGIKSSLKEAKSYLDKLQEDIGKTLEKVSSREKYINNQLENLIQEYRSAQAKLSEAKEQYQQASGGVTERTRVLAEISEELEKVKQEMEEKGSSMSDGAPVVKIKQSLTKLKQEIVQMDVRIGVVQHTLLQAKLKEKSNMTRDMHATNIPEPAAGPFT</sequence>
<dbReference type="AlphaFoldDB" id="A0A9N7V5U9"/>
<dbReference type="Pfam" id="PF10498">
    <property type="entry name" value="IFT57"/>
    <property type="match status" value="1"/>
</dbReference>
<name>A0A9N7V5U9_PLEPL</name>
<evidence type="ECO:0000313" key="7">
    <source>
        <dbReference type="EMBL" id="CAB1442665.1"/>
    </source>
</evidence>
<evidence type="ECO:0000256" key="3">
    <source>
        <dbReference type="ARBA" id="ARBA00020568"/>
    </source>
</evidence>
<dbReference type="GO" id="GO:1905515">
    <property type="term" value="P:non-motile cilium assembly"/>
    <property type="evidence" value="ECO:0007669"/>
    <property type="project" value="TreeGrafter"/>
</dbReference>
<dbReference type="PANTHER" id="PTHR16011">
    <property type="entry name" value="IFT57/HIPPI"/>
    <property type="match status" value="1"/>
</dbReference>
<dbReference type="Gene3D" id="1.20.1440.210">
    <property type="match status" value="1"/>
</dbReference>
<gene>
    <name evidence="7" type="ORF">PLEPLA_LOCUS30343</name>
</gene>